<accession>A0A485KW54</accession>
<protein>
    <submittedName>
        <fullName evidence="3">Aste57867_12654 protein</fullName>
    </submittedName>
</protein>
<feature type="transmembrane region" description="Helical" evidence="1">
    <location>
        <begin position="51"/>
        <end position="68"/>
    </location>
</feature>
<keyword evidence="1" id="KW-0472">Membrane</keyword>
<dbReference type="OrthoDB" id="58903at2759"/>
<proteinExistence type="predicted"/>
<evidence type="ECO:0000313" key="2">
    <source>
        <dbReference type="EMBL" id="KAF0696585.1"/>
    </source>
</evidence>
<keyword evidence="1" id="KW-1133">Transmembrane helix</keyword>
<dbReference type="EMBL" id="CAADRA010005405">
    <property type="protein sequence ID" value="VFT89504.1"/>
    <property type="molecule type" value="Genomic_DNA"/>
</dbReference>
<dbReference type="EMBL" id="VJMH01005384">
    <property type="protein sequence ID" value="KAF0696585.1"/>
    <property type="molecule type" value="Genomic_DNA"/>
</dbReference>
<dbReference type="AlphaFoldDB" id="A0A485KW54"/>
<dbReference type="Proteomes" id="UP000332933">
    <property type="component" value="Unassembled WGS sequence"/>
</dbReference>
<sequence>MSQRTAAAAKRSEIEEIDLNDDSTAEVQPLAPNAGNPPAHGGHKSSAMSNILTKFWSLAFLVVATLGLHEVRFLHVLLYASHASRPMVNLGIFCCTIVAVLSAYLDYYRAMYKGEKVEYKKAQSTTHAILASMCIAGLSFSIGLWPVWHWMTVPILFMWFWGFLVPLVILLPPMVQKVVFAGLYFYFMHSYLSTFML</sequence>
<gene>
    <name evidence="3" type="primary">Aste57867_12654</name>
    <name evidence="2" type="ORF">As57867_012608</name>
    <name evidence="3" type="ORF">ASTE57867_12654</name>
</gene>
<dbReference type="Pfam" id="PF20479">
    <property type="entry name" value="TMEM128"/>
    <property type="match status" value="1"/>
</dbReference>
<dbReference type="InterPro" id="IPR033579">
    <property type="entry name" value="TMEM128"/>
</dbReference>
<evidence type="ECO:0000313" key="3">
    <source>
        <dbReference type="EMBL" id="VFT89504.1"/>
    </source>
</evidence>
<dbReference type="PANTHER" id="PTHR31134">
    <property type="entry name" value="TRANSMEMBRANE PROTEIN 128"/>
    <property type="match status" value="1"/>
</dbReference>
<name>A0A485KW54_9STRA</name>
<feature type="transmembrane region" description="Helical" evidence="1">
    <location>
        <begin position="88"/>
        <end position="107"/>
    </location>
</feature>
<evidence type="ECO:0000256" key="1">
    <source>
        <dbReference type="SAM" id="Phobius"/>
    </source>
</evidence>
<evidence type="ECO:0000313" key="4">
    <source>
        <dbReference type="Proteomes" id="UP000332933"/>
    </source>
</evidence>
<dbReference type="PANTHER" id="PTHR31134:SF1">
    <property type="entry name" value="TRANSMEMBRANE PROTEIN 128"/>
    <property type="match status" value="1"/>
</dbReference>
<organism evidence="3 4">
    <name type="scientific">Aphanomyces stellatus</name>
    <dbReference type="NCBI Taxonomy" id="120398"/>
    <lineage>
        <taxon>Eukaryota</taxon>
        <taxon>Sar</taxon>
        <taxon>Stramenopiles</taxon>
        <taxon>Oomycota</taxon>
        <taxon>Saprolegniomycetes</taxon>
        <taxon>Saprolegniales</taxon>
        <taxon>Verrucalvaceae</taxon>
        <taxon>Aphanomyces</taxon>
    </lineage>
</organism>
<keyword evidence="1" id="KW-0812">Transmembrane</keyword>
<feature type="transmembrane region" description="Helical" evidence="1">
    <location>
        <begin position="128"/>
        <end position="148"/>
    </location>
</feature>
<feature type="transmembrane region" description="Helical" evidence="1">
    <location>
        <begin position="154"/>
        <end position="171"/>
    </location>
</feature>
<keyword evidence="4" id="KW-1185">Reference proteome</keyword>
<feature type="transmembrane region" description="Helical" evidence="1">
    <location>
        <begin position="178"/>
        <end position="196"/>
    </location>
</feature>
<reference evidence="3 4" key="1">
    <citation type="submission" date="2019-03" db="EMBL/GenBank/DDBJ databases">
        <authorList>
            <person name="Gaulin E."/>
            <person name="Dumas B."/>
        </authorList>
    </citation>
    <scope>NUCLEOTIDE SEQUENCE [LARGE SCALE GENOMIC DNA]</scope>
    <source>
        <strain evidence="3">CBS 568.67</strain>
    </source>
</reference>
<reference evidence="2" key="2">
    <citation type="submission" date="2019-06" db="EMBL/GenBank/DDBJ databases">
        <title>Genomics analysis of Aphanomyces spp. identifies a new class of oomycete effector associated with host adaptation.</title>
        <authorList>
            <person name="Gaulin E."/>
        </authorList>
    </citation>
    <scope>NUCLEOTIDE SEQUENCE</scope>
    <source>
        <strain evidence="2">CBS 578.67</strain>
    </source>
</reference>